<dbReference type="FunFam" id="1.10.8.710:FF:000001">
    <property type="entry name" value="Dynein axonemal heavy chain 2"/>
    <property type="match status" value="1"/>
</dbReference>
<evidence type="ECO:0000313" key="32">
    <source>
        <dbReference type="Proteomes" id="UP000031036"/>
    </source>
</evidence>
<feature type="coiled-coil region" evidence="19">
    <location>
        <begin position="3293"/>
        <end position="3372"/>
    </location>
</feature>
<feature type="coiled-coil region" evidence="19">
    <location>
        <begin position="1173"/>
        <end position="1209"/>
    </location>
</feature>
<keyword evidence="5" id="KW-1003">Cell membrane</keyword>
<keyword evidence="8" id="KW-0547">Nucleotide-binding</keyword>
<evidence type="ECO:0000256" key="8">
    <source>
        <dbReference type="ARBA" id="ARBA00022741"/>
    </source>
</evidence>
<dbReference type="STRING" id="6265.A0A0B2UQQ5"/>
<evidence type="ECO:0000256" key="10">
    <source>
        <dbReference type="ARBA" id="ARBA00022840"/>
    </source>
</evidence>
<feature type="domain" description="Dynein heavy chain hydrolytic ATP-binding dynein motor region" evidence="23">
    <location>
        <begin position="1576"/>
        <end position="1905"/>
    </location>
</feature>
<dbReference type="Pfam" id="PF12781">
    <property type="entry name" value="AAA_9"/>
    <property type="match status" value="1"/>
</dbReference>
<evidence type="ECO:0000259" key="24">
    <source>
        <dbReference type="Pfam" id="PF12777"/>
    </source>
</evidence>
<dbReference type="FunFam" id="3.20.180.20:FF:000002">
    <property type="entry name" value="Cytoplasmic dynein heavy chain 1"/>
    <property type="match status" value="1"/>
</dbReference>
<dbReference type="InterPro" id="IPR049400">
    <property type="entry name" value="DYNC2H1_AAA_dom"/>
</dbReference>
<dbReference type="Pfam" id="PF18199">
    <property type="entry name" value="Dynein_C"/>
    <property type="match status" value="1"/>
</dbReference>
<dbReference type="InterPro" id="IPR027417">
    <property type="entry name" value="P-loop_NTPase"/>
</dbReference>
<dbReference type="InterPro" id="IPR035699">
    <property type="entry name" value="AAA_6"/>
</dbReference>
<keyword evidence="11" id="KW-0243">Dynein</keyword>
<dbReference type="InterPro" id="IPR043160">
    <property type="entry name" value="Dynein_C_barrel"/>
</dbReference>
<dbReference type="Gene3D" id="1.10.8.710">
    <property type="match status" value="1"/>
</dbReference>
<keyword evidence="10" id="KW-0067">ATP-binding</keyword>
<dbReference type="Pfam" id="PF21264">
    <property type="entry name" value="DYNC2H1_AAA_dom"/>
    <property type="match status" value="1"/>
</dbReference>
<dbReference type="PANTHER" id="PTHR45703">
    <property type="entry name" value="DYNEIN HEAVY CHAIN"/>
    <property type="match status" value="1"/>
</dbReference>
<feature type="domain" description="Dynein heavy chain linker" evidence="22">
    <location>
        <begin position="1055"/>
        <end position="1453"/>
    </location>
</feature>
<keyword evidence="16" id="KW-0206">Cytoskeleton</keyword>
<keyword evidence="15" id="KW-0505">Motor protein</keyword>
<evidence type="ECO:0000259" key="21">
    <source>
        <dbReference type="Pfam" id="PF08385"/>
    </source>
</evidence>
<dbReference type="FunFam" id="3.40.50.300:FF:001685">
    <property type="entry name" value="Dynein heavy chain, putative"/>
    <property type="match status" value="1"/>
</dbReference>
<dbReference type="OMA" id="WCKERVS"/>
<dbReference type="InterPro" id="IPR041658">
    <property type="entry name" value="AAA_lid_11"/>
</dbReference>
<dbReference type="Pfam" id="PF12777">
    <property type="entry name" value="MT"/>
    <property type="match status" value="1"/>
</dbReference>
<dbReference type="InterPro" id="IPR041228">
    <property type="entry name" value="Dynein_C"/>
</dbReference>
<dbReference type="GO" id="GO:0008104">
    <property type="term" value="P:intracellular protein localization"/>
    <property type="evidence" value="ECO:0007669"/>
    <property type="project" value="UniProtKB-ARBA"/>
</dbReference>
<evidence type="ECO:0000259" key="25">
    <source>
        <dbReference type="Pfam" id="PF12780"/>
    </source>
</evidence>
<dbReference type="InterPro" id="IPR024317">
    <property type="entry name" value="Dynein_heavy_chain_D4_dom"/>
</dbReference>
<keyword evidence="6" id="KW-0963">Cytoplasm</keyword>
<dbReference type="FunFam" id="1.10.8.720:FF:000003">
    <property type="entry name" value="Cytoplasmic dynein heavy chain 2"/>
    <property type="match status" value="1"/>
</dbReference>
<dbReference type="InterPro" id="IPR013602">
    <property type="entry name" value="Dynein_heavy_linker"/>
</dbReference>
<dbReference type="OrthoDB" id="5593012at2759"/>
<dbReference type="GO" id="GO:0060271">
    <property type="term" value="P:cilium assembly"/>
    <property type="evidence" value="ECO:0007669"/>
    <property type="project" value="UniProtKB-ARBA"/>
</dbReference>
<organism evidence="31 32">
    <name type="scientific">Toxocara canis</name>
    <name type="common">Canine roundworm</name>
    <dbReference type="NCBI Taxonomy" id="6265"/>
    <lineage>
        <taxon>Eukaryota</taxon>
        <taxon>Metazoa</taxon>
        <taxon>Ecdysozoa</taxon>
        <taxon>Nematoda</taxon>
        <taxon>Chromadorea</taxon>
        <taxon>Rhabditida</taxon>
        <taxon>Spirurina</taxon>
        <taxon>Ascaridomorpha</taxon>
        <taxon>Ascaridoidea</taxon>
        <taxon>Toxocaridae</taxon>
        <taxon>Toxocara</taxon>
    </lineage>
</organism>
<accession>A0A0B2UQQ5</accession>
<evidence type="ECO:0000259" key="22">
    <source>
        <dbReference type="Pfam" id="PF08393"/>
    </source>
</evidence>
<dbReference type="GO" id="GO:0051959">
    <property type="term" value="F:dynein light intermediate chain binding"/>
    <property type="evidence" value="ECO:0007669"/>
    <property type="project" value="InterPro"/>
</dbReference>
<dbReference type="Gene3D" id="1.20.140.100">
    <property type="entry name" value="Dynein heavy chain, N-terminal domain 2"/>
    <property type="match status" value="1"/>
</dbReference>
<evidence type="ECO:0000259" key="20">
    <source>
        <dbReference type="Pfam" id="PF03028"/>
    </source>
</evidence>
<dbReference type="InterPro" id="IPR004273">
    <property type="entry name" value="Dynein_heavy_D6_P-loop"/>
</dbReference>
<dbReference type="GO" id="GO:0050793">
    <property type="term" value="P:regulation of developmental process"/>
    <property type="evidence" value="ECO:0007669"/>
    <property type="project" value="UniProtKB-ARBA"/>
</dbReference>
<keyword evidence="17" id="KW-0966">Cell projection</keyword>
<evidence type="ECO:0000256" key="18">
    <source>
        <dbReference type="ARBA" id="ARBA00023902"/>
    </source>
</evidence>
<proteinExistence type="inferred from homology"/>
<dbReference type="Pfam" id="PF12774">
    <property type="entry name" value="AAA_6"/>
    <property type="match status" value="1"/>
</dbReference>
<evidence type="ECO:0000256" key="13">
    <source>
        <dbReference type="ARBA" id="ARBA00023069"/>
    </source>
</evidence>
<dbReference type="Gene3D" id="1.10.8.1220">
    <property type="match status" value="1"/>
</dbReference>
<evidence type="ECO:0000313" key="31">
    <source>
        <dbReference type="EMBL" id="KHN71584.1"/>
    </source>
</evidence>
<dbReference type="InterPro" id="IPR054354">
    <property type="entry name" value="DYNC2H1-like_lid"/>
</dbReference>
<dbReference type="InterPro" id="IPR043157">
    <property type="entry name" value="Dynein_AAA1S"/>
</dbReference>
<dbReference type="Pfam" id="PF18198">
    <property type="entry name" value="AAA_lid_11"/>
    <property type="match status" value="1"/>
</dbReference>
<evidence type="ECO:0000256" key="1">
    <source>
        <dbReference type="ARBA" id="ARBA00004245"/>
    </source>
</evidence>
<keyword evidence="12 19" id="KW-0175">Coiled coil</keyword>
<dbReference type="InterPro" id="IPR042222">
    <property type="entry name" value="Dynein_2_N"/>
</dbReference>
<dbReference type="GO" id="GO:0060170">
    <property type="term" value="C:ciliary membrane"/>
    <property type="evidence" value="ECO:0007669"/>
    <property type="project" value="UniProtKB-SubCell"/>
</dbReference>
<dbReference type="InterPro" id="IPR013594">
    <property type="entry name" value="Dynein_heavy_tail"/>
</dbReference>
<keyword evidence="7" id="KW-0493">Microtubule</keyword>
<evidence type="ECO:0000256" key="11">
    <source>
        <dbReference type="ARBA" id="ARBA00023017"/>
    </source>
</evidence>
<feature type="domain" description="Dynein heavy chain coiled coil stalk" evidence="24">
    <location>
        <begin position="2770"/>
        <end position="3102"/>
    </location>
</feature>
<dbReference type="GO" id="GO:0005524">
    <property type="term" value="F:ATP binding"/>
    <property type="evidence" value="ECO:0007669"/>
    <property type="project" value="UniProtKB-KW"/>
</dbReference>
<feature type="coiled-coil region" evidence="19">
    <location>
        <begin position="2980"/>
        <end position="3077"/>
    </location>
</feature>
<comment type="subcellular location">
    <subcellularLocation>
        <location evidence="2">Cell projection</location>
        <location evidence="2">Cilium membrane</location>
        <topology evidence="2">Peripheral membrane protein</topology>
        <orientation evidence="2">Cytoplasmic side</orientation>
    </subcellularLocation>
    <subcellularLocation>
        <location evidence="1">Cytoplasm</location>
        <location evidence="1">Cytoskeleton</location>
    </subcellularLocation>
</comment>
<comment type="caution">
    <text evidence="31">The sequence shown here is derived from an EMBL/GenBank/DDBJ whole genome shotgun (WGS) entry which is preliminary data.</text>
</comment>
<evidence type="ECO:0000256" key="4">
    <source>
        <dbReference type="ARBA" id="ARBA00022473"/>
    </source>
</evidence>
<dbReference type="EMBL" id="JPKZ01021715">
    <property type="protein sequence ID" value="KHN71584.1"/>
    <property type="molecule type" value="Genomic_DNA"/>
</dbReference>
<evidence type="ECO:0000256" key="2">
    <source>
        <dbReference type="ARBA" id="ARBA00004522"/>
    </source>
</evidence>
<keyword evidence="4" id="KW-0217">Developmental protein</keyword>
<dbReference type="FunFam" id="1.20.920.20:FF:000002">
    <property type="entry name" value="Cytoplasmic dynein 1 heavy chain"/>
    <property type="match status" value="1"/>
</dbReference>
<dbReference type="Pfam" id="PF22597">
    <property type="entry name" value="DYN_lid"/>
    <property type="match status" value="1"/>
</dbReference>
<dbReference type="Gene3D" id="3.40.50.300">
    <property type="entry name" value="P-loop containing nucleotide triphosphate hydrolases"/>
    <property type="match status" value="5"/>
</dbReference>
<dbReference type="Gene3D" id="1.10.8.720">
    <property type="entry name" value="Region D6 of dynein motor"/>
    <property type="match status" value="1"/>
</dbReference>
<feature type="coiled-coil region" evidence="19">
    <location>
        <begin position="1330"/>
        <end position="1357"/>
    </location>
</feature>
<dbReference type="GO" id="GO:0045505">
    <property type="term" value="F:dynein intermediate chain binding"/>
    <property type="evidence" value="ECO:0007669"/>
    <property type="project" value="InterPro"/>
</dbReference>
<dbReference type="PANTHER" id="PTHR45703:SF22">
    <property type="entry name" value="DYNEIN CYTOPLASMIC 2 HEAVY CHAIN 1"/>
    <property type="match status" value="1"/>
</dbReference>
<dbReference type="Pfam" id="PF12780">
    <property type="entry name" value="AAA_8"/>
    <property type="match status" value="1"/>
</dbReference>
<evidence type="ECO:0000256" key="6">
    <source>
        <dbReference type="ARBA" id="ARBA00022490"/>
    </source>
</evidence>
<dbReference type="FunFam" id="3.40.50.300:FF:000706">
    <property type="entry name" value="Cytoplasmic dynein 2 heavy chain 1"/>
    <property type="match status" value="1"/>
</dbReference>
<gene>
    <name evidence="31" type="primary">che-3</name>
    <name evidence="31" type="ORF">Tcan_03769</name>
</gene>
<evidence type="ECO:0000256" key="3">
    <source>
        <dbReference type="ARBA" id="ARBA00008887"/>
    </source>
</evidence>
<dbReference type="GO" id="GO:0008569">
    <property type="term" value="F:minus-end-directed microtubule motor activity"/>
    <property type="evidence" value="ECO:0007669"/>
    <property type="project" value="InterPro"/>
</dbReference>
<evidence type="ECO:0000259" key="29">
    <source>
        <dbReference type="Pfam" id="PF21264"/>
    </source>
</evidence>
<dbReference type="Gene3D" id="3.10.490.20">
    <property type="match status" value="1"/>
</dbReference>
<dbReference type="Gene3D" id="1.20.920.30">
    <property type="match status" value="1"/>
</dbReference>
<evidence type="ECO:0000256" key="15">
    <source>
        <dbReference type="ARBA" id="ARBA00023175"/>
    </source>
</evidence>
<evidence type="ECO:0000259" key="28">
    <source>
        <dbReference type="Pfam" id="PF18199"/>
    </source>
</evidence>
<dbReference type="InterPro" id="IPR035706">
    <property type="entry name" value="AAA_9"/>
</dbReference>
<evidence type="ECO:0000259" key="23">
    <source>
        <dbReference type="Pfam" id="PF12774"/>
    </source>
</evidence>
<feature type="domain" description="Dynein heavy chain ATP-binding dynein motor region" evidence="26">
    <location>
        <begin position="3126"/>
        <end position="3345"/>
    </location>
</feature>
<dbReference type="Gene3D" id="1.20.920.20">
    <property type="match status" value="1"/>
</dbReference>
<keyword evidence="9" id="KW-0970">Cilium biogenesis/degradation</keyword>
<evidence type="ECO:0000256" key="16">
    <source>
        <dbReference type="ARBA" id="ARBA00023212"/>
    </source>
</evidence>
<evidence type="ECO:0000256" key="17">
    <source>
        <dbReference type="ARBA" id="ARBA00023273"/>
    </source>
</evidence>
<evidence type="ECO:0000259" key="27">
    <source>
        <dbReference type="Pfam" id="PF18198"/>
    </source>
</evidence>
<dbReference type="Gene3D" id="1.20.58.1120">
    <property type="match status" value="1"/>
</dbReference>
<feature type="domain" description="Dynein 2 heavy chain 1 cytoplasmic ATPase lid" evidence="30">
    <location>
        <begin position="2361"/>
        <end position="2450"/>
    </location>
</feature>
<dbReference type="Gene3D" id="1.20.1270.280">
    <property type="match status" value="1"/>
</dbReference>
<evidence type="ECO:0000256" key="19">
    <source>
        <dbReference type="SAM" id="Coils"/>
    </source>
</evidence>
<dbReference type="Pfam" id="PF03028">
    <property type="entry name" value="Dynein_heavy"/>
    <property type="match status" value="1"/>
</dbReference>
<sequence length="4170" mass="473046">MSKGDGGKGDARRNYILRIASHIFGLNLVEEKLPTVQPLYKFCDSGTPLLVIARYEQRGGVELSNELSEEQCSMPRVIFYKLSAIPLTTDNYKIIVCVLTMRGQPSETLLASLQQVFSKSLQKSNQSRMNSQLMSLMSELEENLTATFDSDIPNSNGGNSLYDEIRYWQKRQESRRNNDTATQYCEAFAPLSEKLDLMEERSLDELTEFVEAAEDCIDALWRSVDPYPETRMKHLINSIGSVLVDAITKKIGTVNIWKSESAVELLQMGISLCDQWIFAVKTLTQLSWKQGADTVWKGDTPKLDLINGFRTRLDQILSLKMLSLQVGQLLNEKNAEREIEDALEGSMKNFNALIYNPYSDPQWKSKLQATERSVEPIIERTIPLLKNRFQPAKVDSNLVVNDLVKYKHFLNRPRVKERLIAERETLLSRLIESMSAKRRDFNERLTNGDVPTGRYLTEIAAKIIWIRQQIAQVEDTKTLSEELLSELNAYSSLKNIIDSTLEEMRSAEIEQFDMWCREIIEAVDERSDSVSLETTGKLMTIEQKHGTLNVNYGDRLVAHFYNTIEQQMLPCQQAMMLDEALAFEKLVISGKKSDAAVATVTWDNPQKLQDFIEKLQEAAQRLTIRNRKLRKAHSEVCEKVVELMNLDLLKEVNKWKDIMFEIRSKIAEQERYAGSKSNMRPWLIHWDRQLYKALDLQYRWGIESLHAQIPQIQAQLVFKEQRLQLRPPLEEIRAKYYREMKKFLSVPQKFRGVQDTEQANKIYAVMIERNANRFHSVYEKAEQLFDKLSAIDSQFEDWVVLGQVDLEQLIDEKFTRAADWEAQIKLLKGKGREAEKLPSEIKLECILVTTSAVKTAIDEMLQRLFDTLIWTLRHSINTNIQTIGQFLSQAITVLSTRPQSIDEIAEANHKHTEFAKSNKEMKEILSLVEEKNTLLRSVGGSGADQLPATMQQWEKFESMLNSHQLMIKEQVDVLKSNVSKNIKALSEEAEKLFARWNQFKPKKETLSEDRAAVLNAIEFIKEKRVQFNELRLSQEKLLVECEQFDIEKPEFPMVDEMGTDLEEFENNWILYEQFNEELQKLANEDWIVFRSKTYLFDEFLNQWAEKLRSLPTTHMTVRIGKDIDNFKEMSGGLKYCRGEVLSSDHWLELFRLLGMPKGTTLERLHFGDLLTVHDSIAANLEALKSLNARAQAEVTIREAIQELELWAAQTEFALTEYKHTCGSTIKVIKDWKDSINSVKDSEALLQSLKHSPYYSKFSDKTSVWETRLADLDQYLQWMNEIQRKWIYLEPIFGRGSLPSEASRFNRVDVEFRSILNDVAHDTRLVSLCSKQSLRRTLEQIIDQLNRCQRALNQFLEEKRSAFPRFYFLGDDDLLEILGQSTNPVVIQAHLKKLFQGISKVVFGEANQTLVAMVSAHGERVQLSKPIRIVPQVEIWLQELSNEMKSTIRLLTVDCLREANLDPGKYPSQVLCLAEQIRFCCDCEKALDKTRDLKQFRHELSQQLATYTSSQVDDIVLELKLKSLILDLIHHINIVDELISENATDSSCWCWQKQLRFYLDSSSQHVLIRQVNTQFDYTYEYQGNSAKLVHTPLTDKCYLTLTQAMSMGLGGNPYGPAGTGKTESVKALANLFGRQVLVFNCDEGIDVRSMSRIFVGLVQCGAWGCFDEFNRLDQTVLSVVSMQVQTIQNAIKSRSGKCTLSSKDVPVDPNSAIFITLNPAGKGYGGRQKLPDNLKQLFRPVAMSVPDNALIAETILYSEGFKEAKVLARKLVTMFTLSREMLSQQQHYDWGLRALKTVLRGCGDMLSTNPTADEKQIVVEALLLNTLSKLTFSDSSRFKVLIDDVFGGVRKGIAQFEDLVEPLRQASEEMKIVMTDVQVRKIFELYEQLRQRMGVVLVGPSGCGKSTLWRVLRRALNIAHKPVKTYTISPKSMSRNKLLGYMDLDTREWFDGVLTAAAREVVKDSIISAWIVCDGDIDPEWVEALNSVLDDNRLLTMPSGERIQFGTNVNFVFETDDLSCASPATISRMGMIFMSEEDMDAKEIVKRWMKEDDDAHTDMQQWIDENLYRCLKWIWDKNDYEIKISRTATVQNALCHLRGVTSRQEFLVGLYRGLASNLSEESRTLFARDVVFSGITLPDPGSPSNVCYDSRLGSLISYTDDTAITVTVEQMQHEERRPYILTAAAQANRDTICSWLRNDNRHSFIVFGPDGCGKECLLRHCFESDPNSQLAVLHCSAQTSAEQLLQVLTQHCVQVSNASGRVLKPKEKPNLIVYLKALNLAKPDKWGTCELVAFLQQMLTYRGYYDEKLEWIGLENIQLVASISLVDGAGRHQLATRFTSLMRICNVDYPSEQSLISIYSAFLTPILQESIQSAARIDSIANIMTQIFEQVRSSFKQTEKAHYTFTPKDLTSWSVALMRYDLTGENAIDNLNKYVLYEGQRIFQDRLVSIDHSQRFDEIVANVMSSSGNSQIYVTSPGPVLSSSLTGKPLSVTPRKEYAKQLQKAINRYESEVANFKLPLFDELVTLCSCIDRVITCPGGCALLAGKSGMGRREAASLVANIHQMKVFTPNISSSYGVKQFNNQLKTAMQCAAIDSEHVLFILEDYQILDPSFLQSINSILSSGDLPGLFTPQEFDGFSASLRDQASQDAYRGDLHSYFAGKVKRNMHIVLIMNVDEAGFAANCDANPSLYKECTVIWKEAWKRDTLQQIPRMILHRHNLQPSDDIVACFAQMFDICPSGAASPAKFFTFIENYISIYDTKRRAVESRLNRLKAGVGKLTEAREAVASMQMKAAKKSKLLAEKQAEADMALKAITQSMTGANEQKADMEQLKLATEKENERIEQQKKIIDEQLRKVEPMLNEAREAVGSIKSESLSEIRSLRAPPEAIRDILQAVLLFMGILDTSWEAMRKFLAKSGVKDEIINFDARRITPEVSKKVTALIKSKESSFDPKNAKRASAAAAPLAAWVCANLQYSSILEKISPLEQEKNELVRNLGKAEKQMAKLSKGLRTVDEKVAELKSKFEVLMKEATQIKIDLDKEQATIEVAGTLVERLGGEFERWQEQMNTLQTELDQLERCCVLTAAFVTFLGSASEQVRKATMDEWKKLTNVEKFSALQFASMETEQLNWKNKGLPSDTLSLENAMITFNSVQTPLLVDPSGRVSSFLANYLRESKAERLNAAQPDFITQVELGVRFGKSLIVDDVVEVDRALVKLLRTELSSQGPRQVVQIGEKSLDYNANFRIFFCTKNSQIDLPRSIKSAINEVNFTTTRSGLASQMLALAIQIEKPELESRSSELTRSAEDMKMKLDELEHVLLQELASSEGSLLENAQLLDSLNKSKENAETIAVSLQEADKLREQLNQQRDAYLSLAQSASALYFAICDLPHHNHMYNFSVNTVINLFTRTLSNNKDKSSSASRLEELKKVLQNAVFEYVSRSLFKEDRLMFSMNFIHSTQPNLFLKNEWEVFTGLIVDEPREDPSIRNIAWIDNERKAAVAKLQSHLPTLYNNLRLSDQGTWSEFARSAACETAIPSAIESITTLFQRVILIQTVRPDRLHTAMTLFATKALGIPSINPPPLDLKALFKNESNEYEPILIMTGAGADPSHDLEELAKNEVGANRFHSISMGQGQQQVAIDALRSAAENGDWVCLKNLHLVIASLPFIQKELSMLQRHANFRLWLTSEPDDKFPPILLQDSIKLTFESPPGVKNNLNRTYTQWRDSGVSGGVIRLQCLFVLAWIHALVQERRTFIPQAWSQFYEFNNADLRAAKLVVEEMTKIDSKVPEWQFLRGLMQHVIYGGRIDNPFDVSVLNGYLLRYFNSQMISASSGAELVKNIPIPASDKFADYVKAIEKAVPAEDVPSLFGLPDNIRISWEVTESEATIRQIRNMQIGRSVEVLFDRASWQNSLNPILNLWKRLNSQSTLHSMSLPQPRNSDDPIVEVLSLEFVFAVALVQSVHRSLSALSKCVRGVLLPSPITMKLAHSLILHQTPDAWLDIWAGPSDPVQYLTSLMYRAKATQELVDAADSGQLLSGPIKLSKLFRPGTLLNALRQLTARKTKKSMDELKLASAWNSALLKDEIVMELSGIYIQGAVFESTLSETLASSPPFSTAPKLSVAWISAESPDVYKWTDSIFVPMYASVDRKNLITQVQIPCGKDPQKWQIASVALFLSSH</sequence>
<keyword evidence="14" id="KW-0472">Membrane</keyword>
<evidence type="ECO:0000256" key="14">
    <source>
        <dbReference type="ARBA" id="ARBA00023136"/>
    </source>
</evidence>
<evidence type="ECO:0000256" key="9">
    <source>
        <dbReference type="ARBA" id="ARBA00022794"/>
    </source>
</evidence>
<evidence type="ECO:0000259" key="30">
    <source>
        <dbReference type="Pfam" id="PF22597"/>
    </source>
</evidence>
<comment type="similarity">
    <text evidence="3">Belongs to the dynein heavy chain family.</text>
</comment>
<dbReference type="FunFam" id="3.40.50.300:FF:000071">
    <property type="entry name" value="Cytoplasmic dynein heavy chain 1"/>
    <property type="match status" value="1"/>
</dbReference>
<feature type="domain" description="Dynein heavy chain AAA module D4" evidence="25">
    <location>
        <begin position="2516"/>
        <end position="2733"/>
    </location>
</feature>
<feature type="domain" description="Cytoplasmic dynein 2 heavy chain 1 AAA+ ATPase" evidence="29">
    <location>
        <begin position="2039"/>
        <end position="2129"/>
    </location>
</feature>
<keyword evidence="13" id="KW-0969">Cilium</keyword>
<dbReference type="Proteomes" id="UP000031036">
    <property type="component" value="Unassembled WGS sequence"/>
</dbReference>
<dbReference type="FunFam" id="1.20.140.100:FF:000002">
    <property type="entry name" value="Cytoplasmic dynein heavy chain 1"/>
    <property type="match status" value="1"/>
</dbReference>
<dbReference type="GO" id="GO:0005874">
    <property type="term" value="C:microtubule"/>
    <property type="evidence" value="ECO:0007669"/>
    <property type="project" value="UniProtKB-KW"/>
</dbReference>
<dbReference type="InterPro" id="IPR026983">
    <property type="entry name" value="DHC"/>
</dbReference>
<dbReference type="Pfam" id="PF12775">
    <property type="entry name" value="AAA_7"/>
    <property type="match status" value="1"/>
</dbReference>
<evidence type="ECO:0000256" key="5">
    <source>
        <dbReference type="ARBA" id="ARBA00022475"/>
    </source>
</evidence>
<evidence type="ECO:0000256" key="7">
    <source>
        <dbReference type="ARBA" id="ARBA00022701"/>
    </source>
</evidence>
<dbReference type="Pfam" id="PF08393">
    <property type="entry name" value="DHC_N2"/>
    <property type="match status" value="1"/>
</dbReference>
<reference evidence="31 32" key="1">
    <citation type="submission" date="2014-11" db="EMBL/GenBank/DDBJ databases">
        <title>Genetic blueprint of the zoonotic pathogen Toxocara canis.</title>
        <authorList>
            <person name="Zhu X.-Q."/>
            <person name="Korhonen P.K."/>
            <person name="Cai H."/>
            <person name="Young N.D."/>
            <person name="Nejsum P."/>
            <person name="von Samson-Himmelstjerna G."/>
            <person name="Boag P.R."/>
            <person name="Tan P."/>
            <person name="Li Q."/>
            <person name="Min J."/>
            <person name="Yang Y."/>
            <person name="Wang X."/>
            <person name="Fang X."/>
            <person name="Hall R.S."/>
            <person name="Hofmann A."/>
            <person name="Sternberg P.W."/>
            <person name="Jex A.R."/>
            <person name="Gasser R.B."/>
        </authorList>
    </citation>
    <scope>NUCLEOTIDE SEQUENCE [LARGE SCALE GENOMIC DNA]</scope>
    <source>
        <strain evidence="31">PN_DK_2014</strain>
    </source>
</reference>
<feature type="domain" description="Dynein heavy chain tail" evidence="21">
    <location>
        <begin position="179"/>
        <end position="560"/>
    </location>
</feature>
<dbReference type="InterPro" id="IPR024743">
    <property type="entry name" value="Dynein_HC_stalk"/>
</dbReference>
<dbReference type="Pfam" id="PF08385">
    <property type="entry name" value="DHC_N1"/>
    <property type="match status" value="1"/>
</dbReference>
<protein>
    <recommendedName>
        <fullName evidence="18">Cytoplasmic dynein 2 heavy chain 1</fullName>
    </recommendedName>
</protein>
<feature type="domain" description="Dynein heavy chain C-terminal" evidence="28">
    <location>
        <begin position="3875"/>
        <end position="4167"/>
    </location>
</feature>
<dbReference type="InterPro" id="IPR042228">
    <property type="entry name" value="Dynein_linker_3"/>
</dbReference>
<dbReference type="GO" id="GO:0030286">
    <property type="term" value="C:dynein complex"/>
    <property type="evidence" value="ECO:0007669"/>
    <property type="project" value="UniProtKB-KW"/>
</dbReference>
<dbReference type="Gene3D" id="6.10.140.1060">
    <property type="match status" value="1"/>
</dbReference>
<keyword evidence="32" id="KW-1185">Reference proteome</keyword>
<dbReference type="GO" id="GO:0007018">
    <property type="term" value="P:microtubule-based movement"/>
    <property type="evidence" value="ECO:0007669"/>
    <property type="project" value="InterPro"/>
</dbReference>
<evidence type="ECO:0000256" key="12">
    <source>
        <dbReference type="ARBA" id="ARBA00023054"/>
    </source>
</evidence>
<feature type="coiled-coil region" evidence="19">
    <location>
        <begin position="2820"/>
        <end position="2854"/>
    </location>
</feature>
<evidence type="ECO:0000259" key="26">
    <source>
        <dbReference type="Pfam" id="PF12781"/>
    </source>
</evidence>
<feature type="domain" description="Dynein heavy chain region D6 P-loop" evidence="20">
    <location>
        <begin position="3589"/>
        <end position="3698"/>
    </location>
</feature>
<name>A0A0B2UQQ5_TOXCA</name>
<dbReference type="SUPFAM" id="SSF52540">
    <property type="entry name" value="P-loop containing nucleoside triphosphate hydrolases"/>
    <property type="match status" value="4"/>
</dbReference>
<dbReference type="Gene3D" id="3.20.180.20">
    <property type="entry name" value="Dynein heavy chain, N-terminal domain 2"/>
    <property type="match status" value="1"/>
</dbReference>
<dbReference type="InterPro" id="IPR042219">
    <property type="entry name" value="AAA_lid_11_sf"/>
</dbReference>
<feature type="domain" description="Dynein heavy chain AAA lid" evidence="27">
    <location>
        <begin position="3729"/>
        <end position="3866"/>
    </location>
</feature>